<sequence>MNALHSALSRWKVRLATFFSLLFCLFFSTYPSIAFAQPDPLRHYQYATWSVEAGLPQVTVTSMARGADGRMWIGTQNGLARSDGQDIEIYQVNEFAALGSNWIKLIQATDNGDLWVSTLKHLVRWRDGAFEVMATREQIGEVTALSVDNKGKLWVAASHLWYFDGAALVQSDQWSGGVRTLVAGANVWLANDQNEIVKLGKNAVEFISWPAEPLVVRHMAIIKQRLWVATHQGLYRSNGKRLERVTNSPVLALTTHGDVLWFVSEEGVFAWRGDQIEAQLLTEEASDFTLITTIFVDENQAFWLGSQAHGARYFWRASYVQISKQDGLSESSWSLVPIKNGILVGSNRGLFLGQDNKFKKIVDAEKIPGGVGYAVLRDSSGRLWVGTREGLAVQEQGVWQKIVELQGKQVNSLLETKSGEILIGSTRGLFHWDGTHVGILTGTQALAGHSVRSLLEDDKNILWVGTENGLKAWRAGELIAGELRFETALPLAQDFVPALLQLQDGRVLAATYQRGIFIKSTGGAWTPVELSRGLPTQGAFGLFEYEGWLWISNGDGVQRIEVNQLELNNPRLQVVYYDEGEKLGRSRLRCCNGGGTGRAVVSEGYAWFSSLAGVVRIDTNLPEVKVPVAKIRKVLDVGKSESRLMKDLEIHYSVLDFRNAQQIAYRYRMTPYNNQWQEADDRRIAYYTNLPPGNFAFEVQAKHTFGNWGPVATTKISVAPDYYETLWFKLLIGVLVLAFLYGVFRIRTFSLRTRSVYLAQEIRARTAQLETMNTELERVNKELHVASITDPLTGLHNRRFMTEQIGFQLARMKRQRQQAAQDEKNNVLGFFLIDLDWFKHVNDRYGHGVGDQLLTETAANLKKVCRESDMLLRWGGEEFLLLTPDNNPSEFSRVADRLRNAVAMAGEKMGLPQRISASIGCVPHPLSQHSDIDNWTFTLALADYCLYQAKAAGRNCSVTAVIDDELLSTYREAKITSTELATWQEEGRLDIVILSSVVG</sequence>
<evidence type="ECO:0000256" key="4">
    <source>
        <dbReference type="SAM" id="SignalP"/>
    </source>
</evidence>
<evidence type="ECO:0000313" key="6">
    <source>
        <dbReference type="EMBL" id="MFC4362436.1"/>
    </source>
</evidence>
<dbReference type="InterPro" id="IPR013783">
    <property type="entry name" value="Ig-like_fold"/>
</dbReference>
<dbReference type="PANTHER" id="PTHR45138">
    <property type="entry name" value="REGULATORY COMPONENTS OF SENSORY TRANSDUCTION SYSTEM"/>
    <property type="match status" value="1"/>
</dbReference>
<keyword evidence="4" id="KW-0732">Signal</keyword>
<keyword evidence="6" id="KW-0548">Nucleotidyltransferase</keyword>
<dbReference type="Proteomes" id="UP001595840">
    <property type="component" value="Unassembled WGS sequence"/>
</dbReference>
<keyword evidence="7" id="KW-1185">Reference proteome</keyword>
<reference evidence="7" key="1">
    <citation type="journal article" date="2019" name="Int. J. Syst. Evol. Microbiol.">
        <title>The Global Catalogue of Microorganisms (GCM) 10K type strain sequencing project: providing services to taxonomists for standard genome sequencing and annotation.</title>
        <authorList>
            <consortium name="The Broad Institute Genomics Platform"/>
            <consortium name="The Broad Institute Genome Sequencing Center for Infectious Disease"/>
            <person name="Wu L."/>
            <person name="Ma J."/>
        </authorList>
    </citation>
    <scope>NUCLEOTIDE SEQUENCE [LARGE SCALE GENOMIC DNA]</scope>
    <source>
        <strain evidence="7">CECT 8570</strain>
    </source>
</reference>
<dbReference type="Gene3D" id="3.30.70.270">
    <property type="match status" value="1"/>
</dbReference>
<evidence type="ECO:0000256" key="3">
    <source>
        <dbReference type="SAM" id="Phobius"/>
    </source>
</evidence>
<dbReference type="EMBL" id="JBHSCX010000006">
    <property type="protein sequence ID" value="MFC4362436.1"/>
    <property type="molecule type" value="Genomic_DNA"/>
</dbReference>
<dbReference type="InterPro" id="IPR015943">
    <property type="entry name" value="WD40/YVTN_repeat-like_dom_sf"/>
</dbReference>
<evidence type="ECO:0000259" key="5">
    <source>
        <dbReference type="PROSITE" id="PS50887"/>
    </source>
</evidence>
<dbReference type="SUPFAM" id="SSF63829">
    <property type="entry name" value="Calcium-dependent phosphotriesterase"/>
    <property type="match status" value="2"/>
</dbReference>
<dbReference type="Pfam" id="PF00990">
    <property type="entry name" value="GGDEF"/>
    <property type="match status" value="1"/>
</dbReference>
<comment type="catalytic activity">
    <reaction evidence="2">
        <text>2 GTP = 3',3'-c-di-GMP + 2 diphosphate</text>
        <dbReference type="Rhea" id="RHEA:24898"/>
        <dbReference type="ChEBI" id="CHEBI:33019"/>
        <dbReference type="ChEBI" id="CHEBI:37565"/>
        <dbReference type="ChEBI" id="CHEBI:58805"/>
        <dbReference type="EC" id="2.7.7.65"/>
    </reaction>
</comment>
<keyword evidence="3" id="KW-1133">Transmembrane helix</keyword>
<feature type="transmembrane region" description="Helical" evidence="3">
    <location>
        <begin position="726"/>
        <end position="744"/>
    </location>
</feature>
<dbReference type="Pfam" id="PF07494">
    <property type="entry name" value="Reg_prop"/>
    <property type="match status" value="2"/>
</dbReference>
<dbReference type="SMART" id="SM00267">
    <property type="entry name" value="GGDEF"/>
    <property type="match status" value="1"/>
</dbReference>
<dbReference type="Pfam" id="PF07495">
    <property type="entry name" value="Y_Y_Y"/>
    <property type="match status" value="1"/>
</dbReference>
<dbReference type="GO" id="GO:0052621">
    <property type="term" value="F:diguanylate cyclase activity"/>
    <property type="evidence" value="ECO:0007669"/>
    <property type="project" value="UniProtKB-EC"/>
</dbReference>
<keyword evidence="3" id="KW-0472">Membrane</keyword>
<feature type="chain" id="PRO_5045927396" description="diguanylate cyclase" evidence="4">
    <location>
        <begin position="37"/>
        <end position="999"/>
    </location>
</feature>
<protein>
    <recommendedName>
        <fullName evidence="1">diguanylate cyclase</fullName>
        <ecNumber evidence="1">2.7.7.65</ecNumber>
    </recommendedName>
</protein>
<evidence type="ECO:0000256" key="1">
    <source>
        <dbReference type="ARBA" id="ARBA00012528"/>
    </source>
</evidence>
<feature type="signal peptide" evidence="4">
    <location>
        <begin position="1"/>
        <end position="36"/>
    </location>
</feature>
<dbReference type="PROSITE" id="PS50887">
    <property type="entry name" value="GGDEF"/>
    <property type="match status" value="1"/>
</dbReference>
<organism evidence="6 7">
    <name type="scientific">Simiduia curdlanivorans</name>
    <dbReference type="NCBI Taxonomy" id="1492769"/>
    <lineage>
        <taxon>Bacteria</taxon>
        <taxon>Pseudomonadati</taxon>
        <taxon>Pseudomonadota</taxon>
        <taxon>Gammaproteobacteria</taxon>
        <taxon>Cellvibrionales</taxon>
        <taxon>Cellvibrionaceae</taxon>
        <taxon>Simiduia</taxon>
    </lineage>
</organism>
<dbReference type="InterPro" id="IPR000160">
    <property type="entry name" value="GGDEF_dom"/>
</dbReference>
<dbReference type="NCBIfam" id="TIGR00254">
    <property type="entry name" value="GGDEF"/>
    <property type="match status" value="1"/>
</dbReference>
<dbReference type="InterPro" id="IPR043128">
    <property type="entry name" value="Rev_trsase/Diguanyl_cyclase"/>
</dbReference>
<proteinExistence type="predicted"/>
<dbReference type="PANTHER" id="PTHR45138:SF9">
    <property type="entry name" value="DIGUANYLATE CYCLASE DGCM-RELATED"/>
    <property type="match status" value="1"/>
</dbReference>
<comment type="caution">
    <text evidence="6">The sequence shown here is derived from an EMBL/GenBank/DDBJ whole genome shotgun (WGS) entry which is preliminary data.</text>
</comment>
<evidence type="ECO:0000256" key="2">
    <source>
        <dbReference type="ARBA" id="ARBA00034247"/>
    </source>
</evidence>
<dbReference type="CDD" id="cd01949">
    <property type="entry name" value="GGDEF"/>
    <property type="match status" value="1"/>
</dbReference>
<dbReference type="Gene3D" id="2.130.10.10">
    <property type="entry name" value="YVTN repeat-like/Quinoprotein amine dehydrogenase"/>
    <property type="match status" value="3"/>
</dbReference>
<feature type="domain" description="GGDEF" evidence="5">
    <location>
        <begin position="826"/>
        <end position="962"/>
    </location>
</feature>
<evidence type="ECO:0000313" key="7">
    <source>
        <dbReference type="Proteomes" id="UP001595840"/>
    </source>
</evidence>
<dbReference type="SUPFAM" id="SSF55073">
    <property type="entry name" value="Nucleotide cyclase"/>
    <property type="match status" value="1"/>
</dbReference>
<dbReference type="InterPro" id="IPR011123">
    <property type="entry name" value="Y_Y_Y"/>
</dbReference>
<keyword evidence="6" id="KW-0808">Transferase</keyword>
<gene>
    <name evidence="6" type="ORF">ACFOX3_08985</name>
</gene>
<keyword evidence="3" id="KW-0812">Transmembrane</keyword>
<name>A0ABV8V3G0_9GAMM</name>
<dbReference type="RefSeq" id="WP_290260523.1">
    <property type="nucleotide sequence ID" value="NZ_JAUFQG010000004.1"/>
</dbReference>
<dbReference type="InterPro" id="IPR029787">
    <property type="entry name" value="Nucleotide_cyclase"/>
</dbReference>
<dbReference type="InterPro" id="IPR050469">
    <property type="entry name" value="Diguanylate_Cyclase"/>
</dbReference>
<accession>A0ABV8V3G0</accession>
<dbReference type="InterPro" id="IPR011110">
    <property type="entry name" value="Reg_prop"/>
</dbReference>
<dbReference type="EC" id="2.7.7.65" evidence="1"/>
<dbReference type="Gene3D" id="2.60.40.10">
    <property type="entry name" value="Immunoglobulins"/>
    <property type="match status" value="1"/>
</dbReference>